<reference evidence="1 2" key="1">
    <citation type="submission" date="2023-02" db="EMBL/GenBank/DDBJ databases">
        <title>Genome sequence of Lentisphaera profundi SAORIC-696.</title>
        <authorList>
            <person name="Kim e."/>
            <person name="Cho J.-C."/>
            <person name="Choi A."/>
            <person name="Kang I."/>
        </authorList>
    </citation>
    <scope>NUCLEOTIDE SEQUENCE [LARGE SCALE GENOMIC DNA]</scope>
    <source>
        <strain evidence="1 2">SAORIC-696</strain>
    </source>
</reference>
<sequence>MISKNGHTHCKYNYVPGQRYARTFDDFLGNGYDGRNLTDTQMKNNYPGSPAPLYQCPTDKSNKNDPNILRSYSMIQGVLNGNQASKRGMVVEGSGATMPLSNVKFPTTTIMTGEFHYWKNRLGRQSFGVMRAQDVQTFTSNGNLTWSHEQFKFNYLFADGSAKGTHYMSTYLDTGKDPWSNNNTMWDAQR</sequence>
<dbReference type="EMBL" id="CP117811">
    <property type="protein sequence ID" value="WDE96492.1"/>
    <property type="molecule type" value="Genomic_DNA"/>
</dbReference>
<gene>
    <name evidence="1" type="ORF">PQO03_00745</name>
</gene>
<accession>A0ABY7VUC3</accession>
<dbReference type="RefSeq" id="WP_274150557.1">
    <property type="nucleotide sequence ID" value="NZ_CP117811.1"/>
</dbReference>
<dbReference type="Proteomes" id="UP001214250">
    <property type="component" value="Chromosome 1"/>
</dbReference>
<evidence type="ECO:0000313" key="1">
    <source>
        <dbReference type="EMBL" id="WDE96492.1"/>
    </source>
</evidence>
<keyword evidence="2" id="KW-1185">Reference proteome</keyword>
<proteinExistence type="predicted"/>
<protein>
    <submittedName>
        <fullName evidence="1">Uncharacterized protein</fullName>
    </submittedName>
</protein>
<organism evidence="1 2">
    <name type="scientific">Lentisphaera profundi</name>
    <dbReference type="NCBI Taxonomy" id="1658616"/>
    <lineage>
        <taxon>Bacteria</taxon>
        <taxon>Pseudomonadati</taxon>
        <taxon>Lentisphaerota</taxon>
        <taxon>Lentisphaeria</taxon>
        <taxon>Lentisphaerales</taxon>
        <taxon>Lentisphaeraceae</taxon>
        <taxon>Lentisphaera</taxon>
    </lineage>
</organism>
<name>A0ABY7VUC3_9BACT</name>
<evidence type="ECO:0000313" key="2">
    <source>
        <dbReference type="Proteomes" id="UP001214250"/>
    </source>
</evidence>